<evidence type="ECO:0000256" key="1">
    <source>
        <dbReference type="SAM" id="Phobius"/>
    </source>
</evidence>
<feature type="transmembrane region" description="Helical" evidence="1">
    <location>
        <begin position="101"/>
        <end position="119"/>
    </location>
</feature>
<feature type="transmembrane region" description="Helical" evidence="1">
    <location>
        <begin position="38"/>
        <end position="58"/>
    </location>
</feature>
<protein>
    <submittedName>
        <fullName evidence="2">Uncharacterized protein</fullName>
    </submittedName>
</protein>
<feature type="transmembrane region" description="Helical" evidence="1">
    <location>
        <begin position="6"/>
        <end position="26"/>
    </location>
</feature>
<sequence>MTEGIAGFAYGVIVFSLLTLLLFYWIVLTARSERGSCLAWALFIPLCPLFLVLSNLVASQFFQFIPSLHDEVAEITWSLGFRDASISSSEAEGLFLNEGNLGLVLGAIPGVLIAYWGVIQPLTVRKWNQKARAQEAAAQPSRAASFRSIQASFERELTAQDRH</sequence>
<dbReference type="Proteomes" id="UP000483286">
    <property type="component" value="Unassembled WGS sequence"/>
</dbReference>
<accession>A0A7C9MC12</accession>
<keyword evidence="1" id="KW-0812">Transmembrane</keyword>
<gene>
    <name evidence="2" type="ORF">GO986_22360</name>
</gene>
<keyword evidence="1" id="KW-1133">Transmembrane helix</keyword>
<dbReference type="AlphaFoldDB" id="A0A7C9MC12"/>
<evidence type="ECO:0000313" key="3">
    <source>
        <dbReference type="Proteomes" id="UP000483286"/>
    </source>
</evidence>
<feature type="non-terminal residue" evidence="2">
    <location>
        <position position="163"/>
    </location>
</feature>
<comment type="caution">
    <text evidence="2">The sequence shown here is derived from an EMBL/GenBank/DDBJ whole genome shotgun (WGS) entry which is preliminary data.</text>
</comment>
<dbReference type="EMBL" id="WQLB01000075">
    <property type="protein sequence ID" value="MVN89479.1"/>
    <property type="molecule type" value="Genomic_DNA"/>
</dbReference>
<proteinExistence type="predicted"/>
<evidence type="ECO:0000313" key="2">
    <source>
        <dbReference type="EMBL" id="MVN89479.1"/>
    </source>
</evidence>
<organism evidence="2 3">
    <name type="scientific">Deinococcus arboris</name>
    <dbReference type="NCBI Taxonomy" id="2682977"/>
    <lineage>
        <taxon>Bacteria</taxon>
        <taxon>Thermotogati</taxon>
        <taxon>Deinococcota</taxon>
        <taxon>Deinococci</taxon>
        <taxon>Deinococcales</taxon>
        <taxon>Deinococcaceae</taxon>
        <taxon>Deinococcus</taxon>
    </lineage>
</organism>
<dbReference type="RefSeq" id="WP_198170945.1">
    <property type="nucleotide sequence ID" value="NZ_WQLB01000075.1"/>
</dbReference>
<name>A0A7C9MC12_9DEIO</name>
<reference evidence="2 3" key="1">
    <citation type="submission" date="2019-12" db="EMBL/GenBank/DDBJ databases">
        <title>Deinococcus sp. HMF7620 Genome sequencing and assembly.</title>
        <authorList>
            <person name="Kang H."/>
            <person name="Kim H."/>
            <person name="Joh K."/>
        </authorList>
    </citation>
    <scope>NUCLEOTIDE SEQUENCE [LARGE SCALE GENOMIC DNA]</scope>
    <source>
        <strain evidence="2 3">HMF7620</strain>
    </source>
</reference>
<keyword evidence="3" id="KW-1185">Reference proteome</keyword>
<keyword evidence="1" id="KW-0472">Membrane</keyword>